<dbReference type="SMART" id="SM00248">
    <property type="entry name" value="ANK"/>
    <property type="match status" value="4"/>
</dbReference>
<dbReference type="PROSITE" id="PS50088">
    <property type="entry name" value="ANK_REPEAT"/>
    <property type="match status" value="1"/>
</dbReference>
<dbReference type="Pfam" id="PF12796">
    <property type="entry name" value="Ank_2"/>
    <property type="match status" value="1"/>
</dbReference>
<organism evidence="6">
    <name type="scientific">Anisakis simplex</name>
    <name type="common">Herring worm</name>
    <dbReference type="NCBI Taxonomy" id="6269"/>
    <lineage>
        <taxon>Eukaryota</taxon>
        <taxon>Metazoa</taxon>
        <taxon>Ecdysozoa</taxon>
        <taxon>Nematoda</taxon>
        <taxon>Chromadorea</taxon>
        <taxon>Rhabditida</taxon>
        <taxon>Spirurina</taxon>
        <taxon>Ascaridomorpha</taxon>
        <taxon>Ascaridoidea</taxon>
        <taxon>Anisakidae</taxon>
        <taxon>Anisakis</taxon>
        <taxon>Anisakis simplex complex</taxon>
    </lineage>
</organism>
<gene>
    <name evidence="4" type="ORF">ASIM_LOCUS2079</name>
</gene>
<feature type="repeat" description="ANK" evidence="3">
    <location>
        <begin position="98"/>
        <end position="130"/>
    </location>
</feature>
<sequence>MYRNIQANALEQYPLHIAVDSVRDGGVDVLTEPLNWLIRNGPGIHAPDAYGRLPLHYAFIAIGEECVDESEKSIDPVAVVSVLEHAMERDKLDWPDLRGNTPLHYAARRDANVCAVTLLGRGCQLDRLNKKRNTPLGIAVLYRNEACTLTLIQAKSDVAIQVTSENKLDKVDDERWVWIPKRSKHQLPMECSSLVSLVVRNGWQAIIYVILNILGKNERTIGELLRAALQYRTYNLASTLLTALSQIVNEGE</sequence>
<name>A0A0M3J3U6_ANISI</name>
<dbReference type="EMBL" id="UYRR01002579">
    <property type="protein sequence ID" value="VDK19608.1"/>
    <property type="molecule type" value="Genomic_DNA"/>
</dbReference>
<reference evidence="4 5" key="2">
    <citation type="submission" date="2018-11" db="EMBL/GenBank/DDBJ databases">
        <authorList>
            <consortium name="Pathogen Informatics"/>
        </authorList>
    </citation>
    <scope>NUCLEOTIDE SEQUENCE [LARGE SCALE GENOMIC DNA]</scope>
</reference>
<dbReference type="OrthoDB" id="5833044at2759"/>
<keyword evidence="5" id="KW-1185">Reference proteome</keyword>
<evidence type="ECO:0000313" key="4">
    <source>
        <dbReference type="EMBL" id="VDK19608.1"/>
    </source>
</evidence>
<dbReference type="WBParaSite" id="ASIM_0000220901-mRNA-1">
    <property type="protein sequence ID" value="ASIM_0000220901-mRNA-1"/>
    <property type="gene ID" value="ASIM_0000220901"/>
</dbReference>
<evidence type="ECO:0000313" key="6">
    <source>
        <dbReference type="WBParaSite" id="ASIM_0000220901-mRNA-1"/>
    </source>
</evidence>
<evidence type="ECO:0000256" key="2">
    <source>
        <dbReference type="ARBA" id="ARBA00023043"/>
    </source>
</evidence>
<dbReference type="AlphaFoldDB" id="A0A0M3J3U6"/>
<dbReference type="Gene3D" id="1.25.40.20">
    <property type="entry name" value="Ankyrin repeat-containing domain"/>
    <property type="match status" value="2"/>
</dbReference>
<dbReference type="InterPro" id="IPR036770">
    <property type="entry name" value="Ankyrin_rpt-contain_sf"/>
</dbReference>
<protein>
    <submittedName>
        <fullName evidence="6">ANK_REP_REGION domain-containing protein</fullName>
    </submittedName>
</protein>
<evidence type="ECO:0000256" key="3">
    <source>
        <dbReference type="PROSITE-ProRule" id="PRU00023"/>
    </source>
</evidence>
<dbReference type="InterPro" id="IPR002110">
    <property type="entry name" value="Ankyrin_rpt"/>
</dbReference>
<keyword evidence="1" id="KW-0677">Repeat</keyword>
<dbReference type="Proteomes" id="UP000267096">
    <property type="component" value="Unassembled WGS sequence"/>
</dbReference>
<dbReference type="PANTHER" id="PTHR24198">
    <property type="entry name" value="ANKYRIN REPEAT AND PROTEIN KINASE DOMAIN-CONTAINING PROTEIN"/>
    <property type="match status" value="1"/>
</dbReference>
<reference evidence="6" key="1">
    <citation type="submission" date="2017-02" db="UniProtKB">
        <authorList>
            <consortium name="WormBaseParasite"/>
        </authorList>
    </citation>
    <scope>IDENTIFICATION</scope>
</reference>
<evidence type="ECO:0000256" key="1">
    <source>
        <dbReference type="ARBA" id="ARBA00022737"/>
    </source>
</evidence>
<accession>A0A0M3J3U6</accession>
<dbReference type="SUPFAM" id="SSF48403">
    <property type="entry name" value="Ankyrin repeat"/>
    <property type="match status" value="1"/>
</dbReference>
<proteinExistence type="predicted"/>
<dbReference type="PANTHER" id="PTHR24198:SF165">
    <property type="entry name" value="ANKYRIN REPEAT-CONTAINING PROTEIN-RELATED"/>
    <property type="match status" value="1"/>
</dbReference>
<evidence type="ECO:0000313" key="5">
    <source>
        <dbReference type="Proteomes" id="UP000267096"/>
    </source>
</evidence>
<keyword evidence="2 3" id="KW-0040">ANK repeat</keyword>